<dbReference type="KEGG" id="ccam:M5D45_06705"/>
<dbReference type="RefSeq" id="WP_250024608.1">
    <property type="nucleotide sequence ID" value="NZ_CP097330.1"/>
</dbReference>
<gene>
    <name evidence="2" type="ORF">M5D45_06705</name>
    <name evidence="1" type="ORF">M5D45_10400</name>
</gene>
<reference evidence="1" key="2">
    <citation type="submission" date="2022-05" db="EMBL/GenBank/DDBJ databases">
        <authorList>
            <person name="Kunte H.-J."/>
        </authorList>
    </citation>
    <scope>NUCLEOTIDE SEQUENCE</scope>
    <source>
        <strain evidence="1">G5</strain>
    </source>
</reference>
<dbReference type="KEGG" id="ccam:M5D45_10400"/>
<evidence type="ECO:0000313" key="1">
    <source>
        <dbReference type="EMBL" id="URF02965.1"/>
    </source>
</evidence>
<accession>A0AAE9HZV6</accession>
<dbReference type="EMBL" id="CP097330">
    <property type="protein sequence ID" value="URF02965.1"/>
    <property type="molecule type" value="Genomic_DNA"/>
</dbReference>
<organism evidence="1 3">
    <name type="scientific">Cupriavidus campinensis</name>
    <dbReference type="NCBI Taxonomy" id="151783"/>
    <lineage>
        <taxon>Bacteria</taxon>
        <taxon>Pseudomonadati</taxon>
        <taxon>Pseudomonadota</taxon>
        <taxon>Betaproteobacteria</taxon>
        <taxon>Burkholderiales</taxon>
        <taxon>Burkholderiaceae</taxon>
        <taxon>Cupriavidus</taxon>
    </lineage>
</organism>
<sequence length="197" mass="20999">MPTLDWPSDLVPSKATWGLQSNTETFTSPLNRAVQTLERPGARWKVTLEFPPKRDLDVGRLEAFLASLGGMAGRFTLWPHGRPGSSAYSPIVFGAMSNFKLLPSNNWPANTLVLRAGDYLAVGGELKMVTADVTSDGSGIASVPVAPAFRKAPANNAAITLNKPRATMMLTADEYSVSVIPGRISDSVVISAVEVLS</sequence>
<dbReference type="AlphaFoldDB" id="A0AAE9HZV6"/>
<evidence type="ECO:0000313" key="3">
    <source>
        <dbReference type="Proteomes" id="UP001056132"/>
    </source>
</evidence>
<name>A0AAE9HZV6_9BURK</name>
<dbReference type="Proteomes" id="UP001056132">
    <property type="component" value="Chromosome 1"/>
</dbReference>
<evidence type="ECO:0000313" key="2">
    <source>
        <dbReference type="EMBL" id="URF05490.1"/>
    </source>
</evidence>
<proteinExistence type="predicted"/>
<reference evidence="1" key="1">
    <citation type="journal article" date="2022" name="Microbiol. Resour. Announc.">
        <title>Genome Sequence of Cupriavidus campinensis Strain G5, a Member of a Bacterial Consortium Capable of Polyethylene Degradation.</title>
        <authorList>
            <person name="Schneider B."/>
            <person name="Pfeiffer F."/>
            <person name="Dyall-Smith M."/>
            <person name="Kunte H.J."/>
        </authorList>
    </citation>
    <scope>NUCLEOTIDE SEQUENCE</scope>
    <source>
        <strain evidence="1">G5</strain>
    </source>
</reference>
<protein>
    <submittedName>
        <fullName evidence="1">Uncharacterized protein</fullName>
    </submittedName>
</protein>
<dbReference type="EMBL" id="CP097330">
    <property type="protein sequence ID" value="URF05490.1"/>
    <property type="molecule type" value="Genomic_DNA"/>
</dbReference>